<evidence type="ECO:0000256" key="3">
    <source>
        <dbReference type="ARBA" id="ARBA00023125"/>
    </source>
</evidence>
<keyword evidence="3" id="KW-0238">DNA-binding</keyword>
<sequence length="218" mass="24257">MTAKHRILIVENHALLRAGLRALLASHAHFEVVGEAANGHEALQAARLLEPDLVLMDISMPGMNGIEALIDIKRRRPAPHVVVVTMHKEAEYINASLQAGAEGYLLKDSGSEELELAIRTVLQGKIYLSQEVSGQIIRGYLDGGNRQRQASVLRQLTHRERQVLKLIAEGHRNKDIAEYFSLSVKTIEKHRANLMQKLNLHNSSMLTSYAIAHGLLDE</sequence>
<dbReference type="PROSITE" id="PS50043">
    <property type="entry name" value="HTH_LUXR_2"/>
    <property type="match status" value="1"/>
</dbReference>
<dbReference type="OrthoDB" id="9780593at2"/>
<dbReference type="InterPro" id="IPR058245">
    <property type="entry name" value="NreC/VraR/RcsB-like_REC"/>
</dbReference>
<dbReference type="InterPro" id="IPR001789">
    <property type="entry name" value="Sig_transdc_resp-reg_receiver"/>
</dbReference>
<accession>A0A4Y9T3P2</accession>
<feature type="domain" description="Response regulatory" evidence="7">
    <location>
        <begin position="6"/>
        <end position="122"/>
    </location>
</feature>
<evidence type="ECO:0000256" key="1">
    <source>
        <dbReference type="ARBA" id="ARBA00022553"/>
    </source>
</evidence>
<dbReference type="AlphaFoldDB" id="A0A4Y9T3P2"/>
<dbReference type="CDD" id="cd06170">
    <property type="entry name" value="LuxR_C_like"/>
    <property type="match status" value="1"/>
</dbReference>
<dbReference type="Pfam" id="PF00196">
    <property type="entry name" value="GerE"/>
    <property type="match status" value="1"/>
</dbReference>
<evidence type="ECO:0000313" key="8">
    <source>
        <dbReference type="EMBL" id="TFW32300.1"/>
    </source>
</evidence>
<dbReference type="Pfam" id="PF00072">
    <property type="entry name" value="Response_reg"/>
    <property type="match status" value="1"/>
</dbReference>
<dbReference type="Proteomes" id="UP000297258">
    <property type="component" value="Unassembled WGS sequence"/>
</dbReference>
<keyword evidence="4" id="KW-0804">Transcription</keyword>
<dbReference type="InterPro" id="IPR011006">
    <property type="entry name" value="CheY-like_superfamily"/>
</dbReference>
<proteinExistence type="predicted"/>
<dbReference type="GO" id="GO:0006355">
    <property type="term" value="P:regulation of DNA-templated transcription"/>
    <property type="evidence" value="ECO:0007669"/>
    <property type="project" value="InterPro"/>
</dbReference>
<protein>
    <submittedName>
        <fullName evidence="8">Response regulator transcription factor</fullName>
    </submittedName>
</protein>
<organism evidence="8 9">
    <name type="scientific">Massilia horti</name>
    <dbReference type="NCBI Taxonomy" id="2562153"/>
    <lineage>
        <taxon>Bacteria</taxon>
        <taxon>Pseudomonadati</taxon>
        <taxon>Pseudomonadota</taxon>
        <taxon>Betaproteobacteria</taxon>
        <taxon>Burkholderiales</taxon>
        <taxon>Oxalobacteraceae</taxon>
        <taxon>Telluria group</taxon>
        <taxon>Massilia</taxon>
    </lineage>
</organism>
<evidence type="ECO:0000256" key="5">
    <source>
        <dbReference type="PROSITE-ProRule" id="PRU00169"/>
    </source>
</evidence>
<dbReference type="SMART" id="SM00448">
    <property type="entry name" value="REC"/>
    <property type="match status" value="1"/>
</dbReference>
<reference evidence="8 9" key="1">
    <citation type="submission" date="2019-03" db="EMBL/GenBank/DDBJ databases">
        <title>Draft genome of Massilia hortus sp. nov., a novel bacterial species of the Oxalobacteraceae family.</title>
        <authorList>
            <person name="Peta V."/>
            <person name="Raths R."/>
            <person name="Bucking H."/>
        </authorList>
    </citation>
    <scope>NUCLEOTIDE SEQUENCE [LARGE SCALE GENOMIC DNA]</scope>
    <source>
        <strain evidence="8 9">ONC3</strain>
    </source>
</reference>
<comment type="caution">
    <text evidence="8">The sequence shown here is derived from an EMBL/GenBank/DDBJ whole genome shotgun (WGS) entry which is preliminary data.</text>
</comment>
<dbReference type="PANTHER" id="PTHR43214:SF41">
    <property type="entry name" value="NITRATE_NITRITE RESPONSE REGULATOR PROTEIN NARP"/>
    <property type="match status" value="1"/>
</dbReference>
<dbReference type="SUPFAM" id="SSF52172">
    <property type="entry name" value="CheY-like"/>
    <property type="match status" value="1"/>
</dbReference>
<keyword evidence="2" id="KW-0805">Transcription regulation</keyword>
<dbReference type="PROSITE" id="PS50110">
    <property type="entry name" value="RESPONSE_REGULATORY"/>
    <property type="match status" value="1"/>
</dbReference>
<dbReference type="CDD" id="cd17535">
    <property type="entry name" value="REC_NarL-like"/>
    <property type="match status" value="1"/>
</dbReference>
<dbReference type="GO" id="GO:0000160">
    <property type="term" value="P:phosphorelay signal transduction system"/>
    <property type="evidence" value="ECO:0007669"/>
    <property type="project" value="InterPro"/>
</dbReference>
<dbReference type="PANTHER" id="PTHR43214">
    <property type="entry name" value="TWO-COMPONENT RESPONSE REGULATOR"/>
    <property type="match status" value="1"/>
</dbReference>
<dbReference type="Gene3D" id="3.40.50.2300">
    <property type="match status" value="1"/>
</dbReference>
<dbReference type="RefSeq" id="WP_135189631.1">
    <property type="nucleotide sequence ID" value="NZ_SPUM01000061.1"/>
</dbReference>
<evidence type="ECO:0000256" key="4">
    <source>
        <dbReference type="ARBA" id="ARBA00023163"/>
    </source>
</evidence>
<name>A0A4Y9T3P2_9BURK</name>
<dbReference type="SMART" id="SM00421">
    <property type="entry name" value="HTH_LUXR"/>
    <property type="match status" value="1"/>
</dbReference>
<keyword evidence="9" id="KW-1185">Reference proteome</keyword>
<evidence type="ECO:0000313" key="9">
    <source>
        <dbReference type="Proteomes" id="UP000297258"/>
    </source>
</evidence>
<dbReference type="SUPFAM" id="SSF46894">
    <property type="entry name" value="C-terminal effector domain of the bipartite response regulators"/>
    <property type="match status" value="1"/>
</dbReference>
<dbReference type="PROSITE" id="PS00622">
    <property type="entry name" value="HTH_LUXR_1"/>
    <property type="match status" value="1"/>
</dbReference>
<evidence type="ECO:0000256" key="2">
    <source>
        <dbReference type="ARBA" id="ARBA00023015"/>
    </source>
</evidence>
<dbReference type="InterPro" id="IPR039420">
    <property type="entry name" value="WalR-like"/>
</dbReference>
<dbReference type="InterPro" id="IPR016032">
    <property type="entry name" value="Sig_transdc_resp-reg_C-effctor"/>
</dbReference>
<feature type="modified residue" description="4-aspartylphosphate" evidence="5">
    <location>
        <position position="57"/>
    </location>
</feature>
<dbReference type="EMBL" id="SPUM01000061">
    <property type="protein sequence ID" value="TFW32300.1"/>
    <property type="molecule type" value="Genomic_DNA"/>
</dbReference>
<dbReference type="PRINTS" id="PR00038">
    <property type="entry name" value="HTHLUXR"/>
</dbReference>
<keyword evidence="1 5" id="KW-0597">Phosphoprotein</keyword>
<dbReference type="InterPro" id="IPR000792">
    <property type="entry name" value="Tscrpt_reg_LuxR_C"/>
</dbReference>
<gene>
    <name evidence="8" type="ORF">E4O92_10040</name>
</gene>
<dbReference type="GO" id="GO:0003677">
    <property type="term" value="F:DNA binding"/>
    <property type="evidence" value="ECO:0007669"/>
    <property type="project" value="UniProtKB-KW"/>
</dbReference>
<evidence type="ECO:0000259" key="6">
    <source>
        <dbReference type="PROSITE" id="PS50043"/>
    </source>
</evidence>
<evidence type="ECO:0000259" key="7">
    <source>
        <dbReference type="PROSITE" id="PS50110"/>
    </source>
</evidence>
<feature type="domain" description="HTH luxR-type" evidence="6">
    <location>
        <begin position="149"/>
        <end position="214"/>
    </location>
</feature>